<comment type="caution">
    <text evidence="2">The sequence shown here is derived from an EMBL/GenBank/DDBJ whole genome shotgun (WGS) entry which is preliminary data.</text>
</comment>
<dbReference type="Gene3D" id="1.10.10.10">
    <property type="entry name" value="Winged helix-like DNA-binding domain superfamily/Winged helix DNA-binding domain"/>
    <property type="match status" value="1"/>
</dbReference>
<dbReference type="InParanoid" id="A0A3M0CSJ5"/>
<proteinExistence type="predicted"/>
<reference evidence="2 3" key="1">
    <citation type="submission" date="2018-10" db="EMBL/GenBank/DDBJ databases">
        <title>Genomic Encyclopedia of Archaeal and Bacterial Type Strains, Phase II (KMG-II): from individual species to whole genera.</title>
        <authorList>
            <person name="Goeker M."/>
        </authorList>
    </citation>
    <scope>NUCLEOTIDE SEQUENCE [LARGE SCALE GENOMIC DNA]</scope>
    <source>
        <strain evidence="2 3">DSM 25217</strain>
    </source>
</reference>
<accession>A0A3M0CSJ5</accession>
<dbReference type="OrthoDB" id="564699at2"/>
<dbReference type="InterPro" id="IPR036388">
    <property type="entry name" value="WH-like_DNA-bd_sf"/>
</dbReference>
<dbReference type="InterPro" id="IPR044914">
    <property type="entry name" value="Endosialidase_C_dom_sf"/>
</dbReference>
<keyword evidence="3" id="KW-1185">Reference proteome</keyword>
<evidence type="ECO:0000313" key="3">
    <source>
        <dbReference type="Proteomes" id="UP000271227"/>
    </source>
</evidence>
<organism evidence="2 3">
    <name type="scientific">Eilatimonas milleporae</name>
    <dbReference type="NCBI Taxonomy" id="911205"/>
    <lineage>
        <taxon>Bacteria</taxon>
        <taxon>Pseudomonadati</taxon>
        <taxon>Pseudomonadota</taxon>
        <taxon>Alphaproteobacteria</taxon>
        <taxon>Kordiimonadales</taxon>
        <taxon>Kordiimonadaceae</taxon>
        <taxon>Eilatimonas</taxon>
    </lineage>
</organism>
<dbReference type="InterPro" id="IPR030392">
    <property type="entry name" value="S74_ICA"/>
</dbReference>
<dbReference type="AlphaFoldDB" id="A0A3M0CSJ5"/>
<gene>
    <name evidence="2" type="ORF">BXY39_0384</name>
</gene>
<sequence length="803" mass="85163">MRVPAHYYSIQDWVRKAAPAINGARDAIDVLSTVVPDQPLRRTDSPVFAGLTVTGTVRTDKHLIVNGAPGAKKLTVLRTNDVTRWEYGASISPESGANSGSNFEVYRFADDGAFLGTAFSISRASGTTNFSNTITARSANATALIAQSTTGNLVNLAFQSNTGDQVRLEAVIDGPNQGSLIPKGTGASVNLGTTGNPWNAAHFAGSVTAGRLITTTTTTGGLLAQYASIYPSSGARGLNIRAPETDDQNAPFIFETPNAITFRIDATDAFNLTSAGDAIFSGSVSAGSFATAKPSPDGANWSHFQNSSATVDFGYSFLRGGREILTLGQQNLDRLFALKADNAGNADVMVVRSTGAAHFAGNVTAGGVTAGQTRITIADPISPANRSAHLITFDGAANAAEIGVRGSGAGGVLDTRITFDGRATWPHIFAASGSAHHTGTLTANGLNTKSIFQVLNNHIGNNLYFDGAWRFGANGHGAMMKISDPNGSFGVWMAQEDNAAGAGTTATLRQTLRFDRDLNAGRGAWLFGDMDGQLYQMDRASLRPRTDNIHALGNGGFRFTQVFAATGTIQTSDETLKAFRGGAADHGDARLTAMEKQAFRAVAELVSVYQWQDAIAAKGADGARLHVGVPAQKAVAAFDAVMGAGAAFRYGWACRDAVPVMETRTVTRQEERPVTEPRTVTRERIDIMDGRAVLTHEEITEEVPVYDAIPLMDGDGNPVMETVDVPAPTDTDPHAVKTVTRPRTHRVPMMERVEITEDIEVQATHPDGTPVRQDRHAIRYDQLILAMLAAQASGTDRPDNRPA</sequence>
<dbReference type="RefSeq" id="WP_121937127.1">
    <property type="nucleotide sequence ID" value="NZ_REFR01000009.1"/>
</dbReference>
<dbReference type="Proteomes" id="UP000271227">
    <property type="component" value="Unassembled WGS sequence"/>
</dbReference>
<dbReference type="EMBL" id="REFR01000009">
    <property type="protein sequence ID" value="RMB11897.1"/>
    <property type="molecule type" value="Genomic_DNA"/>
</dbReference>
<dbReference type="Pfam" id="PF13884">
    <property type="entry name" value="Peptidase_S74"/>
    <property type="match status" value="1"/>
</dbReference>
<name>A0A3M0CSJ5_9PROT</name>
<evidence type="ECO:0000259" key="1">
    <source>
        <dbReference type="Pfam" id="PF13884"/>
    </source>
</evidence>
<feature type="domain" description="Peptidase S74" evidence="1">
    <location>
        <begin position="596"/>
        <end position="641"/>
    </location>
</feature>
<protein>
    <recommendedName>
        <fullName evidence="1">Peptidase S74 domain-containing protein</fullName>
    </recommendedName>
</protein>
<evidence type="ECO:0000313" key="2">
    <source>
        <dbReference type="EMBL" id="RMB11897.1"/>
    </source>
</evidence>
<dbReference type="Gene3D" id="4.10.1090.10">
    <property type="entry name" value="Endosialidase, domain 4"/>
    <property type="match status" value="1"/>
</dbReference>